<feature type="compositionally biased region" description="Basic and acidic residues" evidence="2">
    <location>
        <begin position="845"/>
        <end position="858"/>
    </location>
</feature>
<feature type="compositionally biased region" description="Acidic residues" evidence="2">
    <location>
        <begin position="1013"/>
        <end position="1025"/>
    </location>
</feature>
<evidence type="ECO:0000313" key="4">
    <source>
        <dbReference type="Proteomes" id="UP001461498"/>
    </source>
</evidence>
<feature type="region of interest" description="Disordered" evidence="2">
    <location>
        <begin position="1882"/>
        <end position="1963"/>
    </location>
</feature>
<sequence>MRDIITGPETASTIQTQEFILKESISEEKPIQKTDDITIKKVSEEEIIQQKDEKPKKKEEIKKSTSIEKVPKQFDSKQEIVVEQVQKKEEIKKSPSIEKTPKYDETNQEIIVDIVQKEKDKKKEVIKKSPSIEKVSKQKEELKDSKSTKKDDIKKSPSMEKVQKPEEVKEIISKKDESKKKDDIKKSPSIEKVQKPEEVKEIISKKDDIKKSPSIEKVQKPEEVKEIISKKDEKQKISKKDEIKKSPSIEKVQKPDEVKEIISKKDEIKKSPSIEKVQKPEEIKEIITEEKISKKDESKKKDDLKKSPSIEKVKKPEEIKEIIAEQKILKKDESKKKDDIKKSPSIEKVQKPEEVKEIISKKDDKIAEQQIKESFTDKKVEPESKSLKTDEIRKENVALFIDTEKKAGEQSKPYVTTPTQSRRISGIGGSQRLSREERPTVTIVTDFAEDSSESESEEEHYIVTEPTERRTYPARKGVKFRFDSEDYREDRRSDEEGDESSEKIIEAPAPKIIEKKLTKTERRFERMASDTSGGSTGDTSVKETEGEYQRIVSQLSTEEVNEAIEQWEKEGLTPSESDSKDTTTTEGPSSEHISPTAQVKEGTLEPEEHGEVPPPIPSPRTPVKPVPRDSSKETSTTTVQKTKIQEEIREAQNYATKKMFWEQISTGSIDESVLLRKESVEPPKPKPRMSIPSSSMLADISKEISSYSDASKILEASDIDLEDNEKLQGTITTEDVAHGITKERSLSQDGDTNSEVEYIATHEIEELSYDNPAFSQEETESLGEITVLPRKKKPIYERSVSLPCEDSSVEISTDNVRVKKRIFEAQIKKEMVVEQLMAQLEEESSPEHKSIDQKDKIPAADPEAMVSRQIHSDIFSKELEEQIESLKPESKDIYQEGTKPAVPPRKILSTEGSQETSQPLDERSETSSDSQSYDPNLSGSVAEVLQYKNDVITKPSDSLEVHVDKSEIEDTEKVKEIDEELRIMEEKEETHIQQLTEEFDKTKVSSITSSQGESEDTFSESDVTPEDARYREQQDIQVYGPTEKDSRLAPELDDQRKQRSVYTPEEHIPDTVWEVPVQEEISFLQEEIVQQFPIGSSISLDDSDVITEKLRKESITESEAREIAEIIVDEIESELTKTKVKKDSETEAVEKETKDKKSVETADLELKKEGLLPRYLRTDTTTSSMDITDEELRSSGVDTDNSPLESQAAGLPMGVHSGEESSEDVDNQELEHDLVGKEDLDKTLAEVRQSLEAVKEELIEEKKKKKDSITKESPSEFEFKVLSLENTFSESESIQEVHHEEVSTSSSLKKKIDLQESAMKEEISRTSFDKQFAEIKEESKTEEVKKISEEKIEKTEKVTEIFATTKEEKKSDTFMQEKKTEVEILSEVSKQEDIKVDKTKIVSKEEVSETVLKKEEYMKEEITKEEFVKEESEQLMSKKEEITKEESESEAEKLLMKEEISSEYQISQELSEYSVTDVIEEDDKLADLDNQDTENDRKSPIQSDDLTSSSSEKQGGSDSAPTFDKPHIVIRKHKKSSVTIKAGDPKSDYEPYSSSGESHYQSFEQTSESIRTPGSRPLSSDIEGLVPTLAGITGSSEYESAISGHSTTMTSKDFHTAVSSLSSRDSMKSLDSESSGNLASVEVSSEASETLVPSAMELEKDMEPTGVPEPIEKPVPSKKDVPLKAQSFSESNDQSVSFDISAEDISEDEEAQVELSPGEISQRMKRSHEMTFQPEPRPITIDSAVIQDEKYSSSLDDMTSTISSTETGEPRTVIEVSRTESDRMDGSATSEQLSLTVSGTSELLSLTDVRDIDDTTVINKVETTATQSPSISQQSIIESVTITTSSVLEQGIQSVCTQVTSKVGTSLSHSNGPTQVEYNAEYDEGEPEVKKKGHRRNGSTSFRPSMIPVFYGKDHEKRKSEEITEDSAESDKYSESLTLKEGSQEEKKDVDEAERLEDEFYQTEADQGLHRDIREGRVILEDTYGLEEKDLEYTSKSRLPSSVFSDDHADSELAELLKQCSSDVPSEDPIERPKTPEPVEECEIKDDTPEFSSEAQASVTELEMEYSGAFSRTCEYEEHISPIREKKLLPQDLLTHTTEERDDELAEAEAAFHPVTTQKTPSVSEPILELEKHELETQETGMKEEVIDRSKFGASPVPDITVTQHMVQREDSFEYPEDMEAIEKQETVMSVSSKASSECETDQGQEYVLEGYGAASLQYQSEAISKERKEIELKDDIKDRDSNSESPTSDSFEMLEKPDIADEFVIIEEVGREAQEQDSEGKGLRIGTRRPVPRTHHADKEEVISPPSTATKLTKVKYYGSGGTEEEIPFDFESGSPAKTEEKTEESSQEGSPPSAEDQDEFKPEVEAGKKWMEMQFQGEPVATIYSYGLEYERGGPLEDIKEEDINDLESSSKIGSMGSQVSHSIGSFGSVKESLSSTPDYDVLAGRRFFTRSGEHDDVSMSSLQEFERLEHLIALESAKHRSLGSQDSLTSSSNSRKHGSRSGGDDISLASLKEFEGLESACIAAERIEIKAKAEEESLLSEIEEGHESQASESESCVTVSVGAINRGESDEDDYEKRMFEIDEIIRQAQTNVESFMDAKSKELLDEAARQESLARADSLEEISKVPDLDLDQPLYSLSYSSGKSYIQQWGDLGEDLLTSTDSLEMKTQISKTSLDPFTTSTDSLDVKMSQDVMSVSTDSIEASQKIKKKDIMTDSIEVGEKSSMITSTDSLEGKVTQANSLDEEEQHATGTHDQSSSSGKEGDLSSSGREDSAGEGAVGLMTNRMPPPRAEFLLGSTDSLEPTSSTATHATYQYETDSVMSSSFTSGDSATMVDDNDEEAGARAAVWFDDGKPYITEVIQPIVGDDDFTHIMQRTVEMPPEIHKVTFKGKEAEQSLKDYIERFGPGEDITETREVDDDGNIHVKRVIQKRVVIRPEEMGGDTTDLSGPELDKYLKSLTDSKLGTATPLLESVHVISSSSDSQTTTTTTTTTTKQWTSSQGETIKTEQQTKEIQQSRQRG</sequence>
<feature type="compositionally biased region" description="Basic and acidic residues" evidence="2">
    <location>
        <begin position="602"/>
        <end position="611"/>
    </location>
</feature>
<feature type="region of interest" description="Disordered" evidence="2">
    <location>
        <begin position="2135"/>
        <end position="2157"/>
    </location>
</feature>
<feature type="compositionally biased region" description="Basic and acidic residues" evidence="2">
    <location>
        <begin position="1670"/>
        <end position="1682"/>
    </location>
</feature>
<gene>
    <name evidence="3" type="ORF">O3M35_008642</name>
</gene>
<feature type="compositionally biased region" description="Basic and acidic residues" evidence="2">
    <location>
        <begin position="675"/>
        <end position="684"/>
    </location>
</feature>
<feature type="compositionally biased region" description="Acidic residues" evidence="2">
    <location>
        <begin position="1701"/>
        <end position="1712"/>
    </location>
</feature>
<feature type="compositionally biased region" description="Basic and acidic residues" evidence="2">
    <location>
        <begin position="566"/>
        <end position="583"/>
    </location>
</feature>
<feature type="compositionally biased region" description="Basic and acidic residues" evidence="2">
    <location>
        <begin position="1427"/>
        <end position="1460"/>
    </location>
</feature>
<keyword evidence="4" id="KW-1185">Reference proteome</keyword>
<dbReference type="EMBL" id="JAPXFL010000005">
    <property type="protein sequence ID" value="KAK9506765.1"/>
    <property type="molecule type" value="Genomic_DNA"/>
</dbReference>
<feature type="region of interest" description="Disordered" evidence="2">
    <location>
        <begin position="990"/>
        <end position="1063"/>
    </location>
</feature>
<feature type="region of interest" description="Disordered" evidence="2">
    <location>
        <begin position="2228"/>
        <end position="2370"/>
    </location>
</feature>
<accession>A0AAW1D9C0</accession>
<comment type="caution">
    <text evidence="3">The sequence shown here is derived from an EMBL/GenBank/DDBJ whole genome shotgun (WGS) entry which is preliminary data.</text>
</comment>
<feature type="region of interest" description="Disordered" evidence="2">
    <location>
        <begin position="403"/>
        <end position="645"/>
    </location>
</feature>
<feature type="compositionally biased region" description="Pro residues" evidence="2">
    <location>
        <begin position="612"/>
        <end position="625"/>
    </location>
</feature>
<feature type="compositionally biased region" description="Basic and acidic residues" evidence="2">
    <location>
        <begin position="459"/>
        <end position="471"/>
    </location>
</feature>
<organism evidence="3 4">
    <name type="scientific">Rhynocoris fuscipes</name>
    <dbReference type="NCBI Taxonomy" id="488301"/>
    <lineage>
        <taxon>Eukaryota</taxon>
        <taxon>Metazoa</taxon>
        <taxon>Ecdysozoa</taxon>
        <taxon>Arthropoda</taxon>
        <taxon>Hexapoda</taxon>
        <taxon>Insecta</taxon>
        <taxon>Pterygota</taxon>
        <taxon>Neoptera</taxon>
        <taxon>Paraneoptera</taxon>
        <taxon>Hemiptera</taxon>
        <taxon>Heteroptera</taxon>
        <taxon>Panheteroptera</taxon>
        <taxon>Cimicomorpha</taxon>
        <taxon>Reduviidae</taxon>
        <taxon>Harpactorinae</taxon>
        <taxon>Harpactorini</taxon>
        <taxon>Rhynocoris</taxon>
    </lineage>
</organism>
<feature type="compositionally biased region" description="Basic and acidic residues" evidence="2">
    <location>
        <begin position="2361"/>
        <end position="2370"/>
    </location>
</feature>
<feature type="compositionally biased region" description="Polar residues" evidence="2">
    <location>
        <begin position="927"/>
        <end position="939"/>
    </location>
</feature>
<feature type="compositionally biased region" description="Polar residues" evidence="2">
    <location>
        <begin position="633"/>
        <end position="642"/>
    </location>
</feature>
<name>A0AAW1D9C0_9HEMI</name>
<dbReference type="Proteomes" id="UP001461498">
    <property type="component" value="Unassembled WGS sequence"/>
</dbReference>
<feature type="compositionally biased region" description="Acidic residues" evidence="2">
    <location>
        <begin position="447"/>
        <end position="458"/>
    </location>
</feature>
<feature type="region of interest" description="Disordered" evidence="2">
    <location>
        <begin position="1177"/>
        <end position="1228"/>
    </location>
</feature>
<feature type="compositionally biased region" description="Low complexity" evidence="2">
    <location>
        <begin position="1632"/>
        <end position="1649"/>
    </location>
</feature>
<feature type="compositionally biased region" description="Basic and acidic residues" evidence="2">
    <location>
        <begin position="2763"/>
        <end position="2775"/>
    </location>
</feature>
<feature type="compositionally biased region" description="Basic and acidic residues" evidence="2">
    <location>
        <begin position="480"/>
        <end position="505"/>
    </location>
</feature>
<feature type="compositionally biased region" description="Polar residues" evidence="2">
    <location>
        <begin position="1552"/>
        <end position="1572"/>
    </location>
</feature>
<feature type="compositionally biased region" description="Polar residues" evidence="2">
    <location>
        <begin position="586"/>
        <end position="597"/>
    </location>
</feature>
<feature type="region of interest" description="Disordered" evidence="2">
    <location>
        <begin position="2541"/>
        <end position="2576"/>
    </location>
</feature>
<reference evidence="3 4" key="1">
    <citation type="submission" date="2022-12" db="EMBL/GenBank/DDBJ databases">
        <title>Chromosome-level genome assembly of true bugs.</title>
        <authorList>
            <person name="Ma L."/>
            <person name="Li H."/>
        </authorList>
    </citation>
    <scope>NUCLEOTIDE SEQUENCE [LARGE SCALE GENOMIC DNA]</scope>
    <source>
        <strain evidence="3">Lab_2022b</strain>
    </source>
</reference>
<evidence type="ECO:0000256" key="1">
    <source>
        <dbReference type="SAM" id="Coils"/>
    </source>
</evidence>
<evidence type="ECO:0000313" key="3">
    <source>
        <dbReference type="EMBL" id="KAK9506765.1"/>
    </source>
</evidence>
<feature type="compositionally biased region" description="Basic and acidic residues" evidence="2">
    <location>
        <begin position="115"/>
        <end position="311"/>
    </location>
</feature>
<feature type="region of interest" description="Disordered" evidence="2">
    <location>
        <begin position="2482"/>
        <end position="2509"/>
    </location>
</feature>
<feature type="compositionally biased region" description="Basic and acidic residues" evidence="2">
    <location>
        <begin position="1042"/>
        <end position="1057"/>
    </location>
</feature>
<feature type="compositionally biased region" description="Low complexity" evidence="2">
    <location>
        <begin position="529"/>
        <end position="539"/>
    </location>
</feature>
<feature type="coiled-coil region" evidence="1">
    <location>
        <begin position="1237"/>
        <end position="1268"/>
    </location>
</feature>
<feature type="region of interest" description="Disordered" evidence="2">
    <location>
        <begin position="49"/>
        <end position="69"/>
    </location>
</feature>
<proteinExistence type="predicted"/>
<feature type="compositionally biased region" description="Polar residues" evidence="2">
    <location>
        <begin position="910"/>
        <end position="919"/>
    </location>
</feature>
<feature type="compositionally biased region" description="Basic and acidic residues" evidence="2">
    <location>
        <begin position="85"/>
        <end position="105"/>
    </location>
</feature>
<feature type="compositionally biased region" description="Polar residues" evidence="2">
    <location>
        <begin position="413"/>
        <end position="423"/>
    </location>
</feature>
<feature type="compositionally biased region" description="Low complexity" evidence="2">
    <location>
        <begin position="1462"/>
        <end position="1474"/>
    </location>
</feature>
<feature type="compositionally biased region" description="Basic and acidic residues" evidence="2">
    <location>
        <begin position="1912"/>
        <end position="1922"/>
    </location>
</feature>
<feature type="compositionally biased region" description="Basic and acidic residues" evidence="2">
    <location>
        <begin position="2269"/>
        <end position="2283"/>
    </location>
</feature>
<feature type="compositionally biased region" description="Polar residues" evidence="2">
    <location>
        <begin position="1686"/>
        <end position="1698"/>
    </location>
</feature>
<feature type="region of interest" description="Disordered" evidence="2">
    <location>
        <begin position="2020"/>
        <end position="2054"/>
    </location>
</feature>
<feature type="region of interest" description="Disordered" evidence="2">
    <location>
        <begin position="1427"/>
        <end position="1582"/>
    </location>
</feature>
<feature type="compositionally biased region" description="Low complexity" evidence="2">
    <location>
        <begin position="2979"/>
        <end position="3002"/>
    </location>
</feature>
<feature type="region of interest" description="Disordered" evidence="2">
    <location>
        <begin position="2977"/>
        <end position="3022"/>
    </location>
</feature>
<feature type="compositionally biased region" description="Basic and acidic residues" evidence="2">
    <location>
        <begin position="870"/>
        <end position="894"/>
    </location>
</feature>
<feature type="region of interest" description="Disordered" evidence="2">
    <location>
        <begin position="675"/>
        <end position="695"/>
    </location>
</feature>
<feature type="compositionally biased region" description="Acidic residues" evidence="2">
    <location>
        <begin position="1478"/>
        <end position="1493"/>
    </location>
</feature>
<feature type="compositionally biased region" description="Basic and acidic residues" evidence="2">
    <location>
        <begin position="512"/>
        <end position="528"/>
    </location>
</feature>
<feature type="compositionally biased region" description="Polar residues" evidence="2">
    <location>
        <begin position="2726"/>
        <end position="2743"/>
    </location>
</feature>
<feature type="region of interest" description="Disordered" evidence="2">
    <location>
        <begin position="1619"/>
        <end position="1771"/>
    </location>
</feature>
<feature type="region of interest" description="Disordered" evidence="2">
    <location>
        <begin position="332"/>
        <end position="354"/>
    </location>
</feature>
<feature type="compositionally biased region" description="Basic and acidic residues" evidence="2">
    <location>
        <begin position="2135"/>
        <end position="2151"/>
    </location>
</feature>
<feature type="compositionally biased region" description="Low complexity" evidence="2">
    <location>
        <begin position="1508"/>
        <end position="1519"/>
    </location>
</feature>
<keyword evidence="1" id="KW-0175">Coiled coil</keyword>
<feature type="compositionally biased region" description="Low complexity" evidence="2">
    <location>
        <begin position="2485"/>
        <end position="2496"/>
    </location>
</feature>
<feature type="region of interest" description="Disordered" evidence="2">
    <location>
        <begin position="838"/>
        <end position="941"/>
    </location>
</feature>
<feature type="compositionally biased region" description="Basic and acidic residues" evidence="2">
    <location>
        <begin position="2228"/>
        <end position="2243"/>
    </location>
</feature>
<feature type="compositionally biased region" description="Polar residues" evidence="2">
    <location>
        <begin position="1196"/>
        <end position="1205"/>
    </location>
</feature>
<evidence type="ECO:0000256" key="2">
    <source>
        <dbReference type="SAM" id="MobiDB-lite"/>
    </source>
</evidence>
<feature type="region of interest" description="Disordered" evidence="2">
    <location>
        <begin position="2723"/>
        <end position="2792"/>
    </location>
</feature>
<protein>
    <submittedName>
        <fullName evidence="3">Uncharacterized protein</fullName>
    </submittedName>
</protein>
<feature type="region of interest" description="Disordered" evidence="2">
    <location>
        <begin position="85"/>
        <end position="311"/>
    </location>
</feature>
<feature type="compositionally biased region" description="Polar residues" evidence="2">
    <location>
        <begin position="3013"/>
        <end position="3022"/>
    </location>
</feature>
<feature type="compositionally biased region" description="Polar residues" evidence="2">
    <location>
        <begin position="1752"/>
        <end position="1767"/>
    </location>
</feature>
<feature type="compositionally biased region" description="Acidic residues" evidence="2">
    <location>
        <begin position="1951"/>
        <end position="1961"/>
    </location>
</feature>
<feature type="region of interest" description="Disordered" evidence="2">
    <location>
        <begin position="1140"/>
        <end position="1160"/>
    </location>
</feature>